<dbReference type="Proteomes" id="UP000626109">
    <property type="component" value="Unassembled WGS sequence"/>
</dbReference>
<dbReference type="GO" id="GO:0003676">
    <property type="term" value="F:nucleic acid binding"/>
    <property type="evidence" value="ECO:0007669"/>
    <property type="project" value="InterPro"/>
</dbReference>
<gene>
    <name evidence="2" type="ORF">PGLA2088_LOCUS36492</name>
</gene>
<name>A0A813KVH4_POLGL</name>
<organism evidence="2 3">
    <name type="scientific">Polarella glacialis</name>
    <name type="common">Dinoflagellate</name>
    <dbReference type="NCBI Taxonomy" id="89957"/>
    <lineage>
        <taxon>Eukaryota</taxon>
        <taxon>Sar</taxon>
        <taxon>Alveolata</taxon>
        <taxon>Dinophyceae</taxon>
        <taxon>Suessiales</taxon>
        <taxon>Suessiaceae</taxon>
        <taxon>Polarella</taxon>
    </lineage>
</organism>
<dbReference type="EMBL" id="CAJNNW010032164">
    <property type="protein sequence ID" value="CAE8711457.1"/>
    <property type="molecule type" value="Genomic_DNA"/>
</dbReference>
<dbReference type="InterPro" id="IPR007201">
    <property type="entry name" value="Mei2-like_Rrm_C"/>
</dbReference>
<proteinExistence type="predicted"/>
<dbReference type="InterPro" id="IPR012677">
    <property type="entry name" value="Nucleotide-bd_a/b_plait_sf"/>
</dbReference>
<feature type="domain" description="Mei2-like C-terminal RNA recognition motif" evidence="1">
    <location>
        <begin position="89"/>
        <end position="162"/>
    </location>
</feature>
<evidence type="ECO:0000313" key="2">
    <source>
        <dbReference type="EMBL" id="CAE8711457.1"/>
    </source>
</evidence>
<dbReference type="Gene3D" id="3.30.70.330">
    <property type="match status" value="1"/>
</dbReference>
<evidence type="ECO:0000313" key="3">
    <source>
        <dbReference type="Proteomes" id="UP000626109"/>
    </source>
</evidence>
<protein>
    <recommendedName>
        <fullName evidence="1">Mei2-like C-terminal RNA recognition motif domain-containing protein</fullName>
    </recommendedName>
</protein>
<evidence type="ECO:0000259" key="1">
    <source>
        <dbReference type="Pfam" id="PF04059"/>
    </source>
</evidence>
<dbReference type="SUPFAM" id="SSF54928">
    <property type="entry name" value="RNA-binding domain, RBD"/>
    <property type="match status" value="1"/>
</dbReference>
<comment type="caution">
    <text evidence="2">The sequence shown here is derived from an EMBL/GenBank/DDBJ whole genome shotgun (WGS) entry which is preliminary data.</text>
</comment>
<accession>A0A813KVH4</accession>
<feature type="non-terminal residue" evidence="2">
    <location>
        <position position="166"/>
    </location>
</feature>
<dbReference type="Pfam" id="PF04059">
    <property type="entry name" value="RRM_2"/>
    <property type="match status" value="1"/>
</dbReference>
<reference evidence="2" key="1">
    <citation type="submission" date="2021-02" db="EMBL/GenBank/DDBJ databases">
        <authorList>
            <person name="Dougan E. K."/>
            <person name="Rhodes N."/>
            <person name="Thang M."/>
            <person name="Chan C."/>
        </authorList>
    </citation>
    <scope>NUCLEOTIDE SEQUENCE</scope>
</reference>
<dbReference type="AlphaFoldDB" id="A0A813KVH4"/>
<dbReference type="InterPro" id="IPR035979">
    <property type="entry name" value="RBD_domain_sf"/>
</dbReference>
<feature type="non-terminal residue" evidence="2">
    <location>
        <position position="1"/>
    </location>
</feature>
<sequence length="166" mass="18542">HFVPRLVALHRSYESYFLPEDCCPVWTEGGRFGAEVEAWLSGPSTWQLPLSPGICNAVDLMSMPSIPGAIMAFQGLPVPDQRYSQDPITSFMIRNIPCSLTRDSVKSQVDRNGFSGLYDNFQLPLGRKSSTGLRRANLGYAFINFLHAEHAARFRDIFDGYSFTGT</sequence>